<feature type="chain" id="PRO_5012719532" evidence="13">
    <location>
        <begin position="34"/>
        <end position="729"/>
    </location>
</feature>
<evidence type="ECO:0000256" key="6">
    <source>
        <dbReference type="ARBA" id="ARBA00023004"/>
    </source>
</evidence>
<organism evidence="16 17">
    <name type="scientific">Sphingobium fuliginis (strain ATCC 27551)</name>
    <dbReference type="NCBI Taxonomy" id="336203"/>
    <lineage>
        <taxon>Bacteria</taxon>
        <taxon>Pseudomonadati</taxon>
        <taxon>Pseudomonadota</taxon>
        <taxon>Alphaproteobacteria</taxon>
        <taxon>Sphingomonadales</taxon>
        <taxon>Sphingomonadaceae</taxon>
        <taxon>Sphingobium</taxon>
    </lineage>
</organism>
<comment type="caution">
    <text evidence="16">The sequence shown here is derived from an EMBL/GenBank/DDBJ whole genome shotgun (WGS) entry which is preliminary data.</text>
</comment>
<keyword evidence="13" id="KW-0732">Signal</keyword>
<dbReference type="Gene3D" id="2.40.170.20">
    <property type="entry name" value="TonB-dependent receptor, beta-barrel domain"/>
    <property type="match status" value="1"/>
</dbReference>
<dbReference type="PROSITE" id="PS52016">
    <property type="entry name" value="TONB_DEPENDENT_REC_3"/>
    <property type="match status" value="1"/>
</dbReference>
<keyword evidence="6" id="KW-0408">Iron</keyword>
<dbReference type="Pfam" id="PF00593">
    <property type="entry name" value="TonB_dep_Rec_b-barrel"/>
    <property type="match status" value="1"/>
</dbReference>
<evidence type="ECO:0000256" key="5">
    <source>
        <dbReference type="ARBA" id="ARBA00022692"/>
    </source>
</evidence>
<evidence type="ECO:0000256" key="13">
    <source>
        <dbReference type="SAM" id="SignalP"/>
    </source>
</evidence>
<evidence type="ECO:0000256" key="10">
    <source>
        <dbReference type="ARBA" id="ARBA00023237"/>
    </source>
</evidence>
<evidence type="ECO:0000313" key="17">
    <source>
        <dbReference type="Proteomes" id="UP000221538"/>
    </source>
</evidence>
<comment type="similarity">
    <text evidence="11 12">Belongs to the TonB-dependent receptor family.</text>
</comment>
<feature type="signal peptide" evidence="13">
    <location>
        <begin position="1"/>
        <end position="33"/>
    </location>
</feature>
<keyword evidence="10 11" id="KW-0998">Cell outer membrane</keyword>
<dbReference type="InterPro" id="IPR036942">
    <property type="entry name" value="Beta-barrel_TonB_sf"/>
</dbReference>
<dbReference type="CDD" id="cd01347">
    <property type="entry name" value="ligand_gated_channel"/>
    <property type="match status" value="1"/>
</dbReference>
<dbReference type="RefSeq" id="WP_158230060.1">
    <property type="nucleotide sequence ID" value="NZ_BEWI01000032.1"/>
</dbReference>
<keyword evidence="8 12" id="KW-0798">TonB box</keyword>
<evidence type="ECO:0000256" key="1">
    <source>
        <dbReference type="ARBA" id="ARBA00004571"/>
    </source>
</evidence>
<dbReference type="PANTHER" id="PTHR32552">
    <property type="entry name" value="FERRICHROME IRON RECEPTOR-RELATED"/>
    <property type="match status" value="1"/>
</dbReference>
<keyword evidence="4" id="KW-0410">Iron transport</keyword>
<gene>
    <name evidence="16" type="ORF">SFOMI_3376</name>
</gene>
<feature type="domain" description="TonB-dependent receptor-like beta-barrel" evidence="14">
    <location>
        <begin position="289"/>
        <end position="679"/>
    </location>
</feature>
<evidence type="ECO:0000256" key="7">
    <source>
        <dbReference type="ARBA" id="ARBA00023065"/>
    </source>
</evidence>
<evidence type="ECO:0000313" key="16">
    <source>
        <dbReference type="EMBL" id="GAY22814.1"/>
    </source>
</evidence>
<keyword evidence="3 11" id="KW-1134">Transmembrane beta strand</keyword>
<evidence type="ECO:0000256" key="4">
    <source>
        <dbReference type="ARBA" id="ARBA00022496"/>
    </source>
</evidence>
<proteinExistence type="inferred from homology"/>
<keyword evidence="9 11" id="KW-0472">Membrane</keyword>
<evidence type="ECO:0000256" key="11">
    <source>
        <dbReference type="PROSITE-ProRule" id="PRU01360"/>
    </source>
</evidence>
<dbReference type="InterPro" id="IPR039426">
    <property type="entry name" value="TonB-dep_rcpt-like"/>
</dbReference>
<evidence type="ECO:0000259" key="14">
    <source>
        <dbReference type="Pfam" id="PF00593"/>
    </source>
</evidence>
<dbReference type="Pfam" id="PF07715">
    <property type="entry name" value="Plug"/>
    <property type="match status" value="1"/>
</dbReference>
<evidence type="ECO:0000256" key="8">
    <source>
        <dbReference type="ARBA" id="ARBA00023077"/>
    </source>
</evidence>
<comment type="subcellular location">
    <subcellularLocation>
        <location evidence="1 11">Cell outer membrane</location>
        <topology evidence="1 11">Multi-pass membrane protein</topology>
    </subcellularLocation>
</comment>
<sequence length="729" mass="78512">MSRSIAFKRLNVHRAVLLGAVAGSFLAAAPAVAQTASASDDPAANAGGSDIVVTARKRNESAIDVPIALTVFSADTLEKSNVKGLQDLQNSVPGLFYQERGAFQTYVSIRGVGGDARNIGLESGVTVAIDGVSSGRSNSFNMDLAEIAQVEVLRGPQGTLFGTNTIGGVINITTQKPTADTRISANVSYGNFETARSMVSASGPLTDTLFIGGAVSSWNSRGYIYNSTTGTYVQGQNRLGGRLQLRWVPNDRLEVYVTGDTTRSRRQETLSQCAEPFIGACLTDRPPNRYTITAASRNFNEGNFSGVNGTVDYELGGGFSVKSITSYRSSTTDLASDGDATTALLAASGPFSEDLTSFSQELRLVSPANKRFRFVGGLFYSSQDVEQLRRQTTTFIAETSGAIDTKTYAAYFNADFDVTDFLTLNGGVRQNREEKDGRYSQFRSNSTALTYNFPSFGRTDEGTSWTGSVKVKFNPNVSSYVTVSRGFKSGGFNIDTLGSAGLTVANIIFRPESVTNYEAGLKTILFDRKLRLNLAVFQLDYSDRQVTQFVDPGAGALPFVTIGNAASSRTRGFEADATLSLPAGWSLTGSFSYLDAKYRDFRNATAAGADFTGNITEQTPNYTGYIGVDNTTDIGGGRLIVHADASYNGRTYFDPANNPLNVQDGYWLLNGRIGYEKDLSSGGNTVGIFAFVKNATNQDFFLFKRQAVGTNQGVYGNPRFYGLQLTYKH</sequence>
<dbReference type="SUPFAM" id="SSF56935">
    <property type="entry name" value="Porins"/>
    <property type="match status" value="1"/>
</dbReference>
<dbReference type="Proteomes" id="UP000221538">
    <property type="component" value="Unassembled WGS sequence"/>
</dbReference>
<reference evidence="16 17" key="2">
    <citation type="journal article" date="2013" name="Environ. Sci. Technol.">
        <title>The 4-tert-butylphenol-utilizing bacterium Sphingobium fuliginis OMI can degrade bisphenols via phenolic ring hydroxylation and meta-cleavage pathway.</title>
        <authorList>
            <person name="Ogata Y."/>
            <person name="Goda S."/>
            <person name="Toyama T."/>
            <person name="Sei K."/>
            <person name="Ike M."/>
        </authorList>
    </citation>
    <scope>NUCLEOTIDE SEQUENCE [LARGE SCALE GENOMIC DNA]</scope>
    <source>
        <strain evidence="16 17">OMI</strain>
    </source>
</reference>
<dbReference type="GO" id="GO:0009279">
    <property type="term" value="C:cell outer membrane"/>
    <property type="evidence" value="ECO:0007669"/>
    <property type="project" value="UniProtKB-SubCell"/>
</dbReference>
<evidence type="ECO:0000256" key="2">
    <source>
        <dbReference type="ARBA" id="ARBA00022448"/>
    </source>
</evidence>
<evidence type="ECO:0000259" key="15">
    <source>
        <dbReference type="Pfam" id="PF07715"/>
    </source>
</evidence>
<dbReference type="InterPro" id="IPR012910">
    <property type="entry name" value="Plug_dom"/>
</dbReference>
<feature type="domain" description="TonB-dependent receptor plug" evidence="15">
    <location>
        <begin position="63"/>
        <end position="169"/>
    </location>
</feature>
<evidence type="ECO:0000256" key="12">
    <source>
        <dbReference type="RuleBase" id="RU003357"/>
    </source>
</evidence>
<evidence type="ECO:0000256" key="3">
    <source>
        <dbReference type="ARBA" id="ARBA00022452"/>
    </source>
</evidence>
<dbReference type="EMBL" id="BEWI01000032">
    <property type="protein sequence ID" value="GAY22814.1"/>
    <property type="molecule type" value="Genomic_DNA"/>
</dbReference>
<accession>A0A292ZIT5</accession>
<dbReference type="GO" id="GO:0006826">
    <property type="term" value="P:iron ion transport"/>
    <property type="evidence" value="ECO:0007669"/>
    <property type="project" value="UniProtKB-KW"/>
</dbReference>
<dbReference type="AlphaFoldDB" id="A0A292ZIT5"/>
<dbReference type="InterPro" id="IPR000531">
    <property type="entry name" value="Beta-barrel_TonB"/>
</dbReference>
<keyword evidence="5 11" id="KW-0812">Transmembrane</keyword>
<evidence type="ECO:0000256" key="9">
    <source>
        <dbReference type="ARBA" id="ARBA00023136"/>
    </source>
</evidence>
<dbReference type="PANTHER" id="PTHR32552:SF81">
    <property type="entry name" value="TONB-DEPENDENT OUTER MEMBRANE RECEPTOR"/>
    <property type="match status" value="1"/>
</dbReference>
<protein>
    <submittedName>
        <fullName evidence="16">Outer membrane receptor protein</fullName>
    </submittedName>
</protein>
<keyword evidence="16" id="KW-0675">Receptor</keyword>
<reference evidence="16 17" key="1">
    <citation type="journal article" date="2013" name="Biodegradation">
        <title>Occurrence of 4-tert-butylphenol (4-t-BP) biodegradation in an aquatic sample caused by the presence of Spirodela polyrrhiza and isolation of a 4-t-BP-utilizing bacterium.</title>
        <authorList>
            <person name="Ogata Y."/>
            <person name="Toyama T."/>
            <person name="Yu N."/>
            <person name="Wang X."/>
            <person name="Sei K."/>
            <person name="Ike M."/>
        </authorList>
    </citation>
    <scope>NUCLEOTIDE SEQUENCE [LARGE SCALE GENOMIC DNA]</scope>
    <source>
        <strain evidence="16 17">OMI</strain>
    </source>
</reference>
<keyword evidence="7" id="KW-0406">Ion transport</keyword>
<keyword evidence="2 11" id="KW-0813">Transport</keyword>
<name>A0A292ZIT5_SPHSA</name>